<sequence length="469" mass="50892">MPTTTANKAVATIAPGAEVDRTKTTACTTPHDPSQPLVQYALMIDAGSTGSRIHIYKFNNCQAQATYEYEVFRQTRPGLSSYAGKPSAAAESLDVLLTDALEVVPESLRSCTPVAVKATAGLRLLGVQQAADILAAVRDRLQSKYPFPLADKDSVVIMDGKDEGVYAWITANYLLHSIGPGATSKTNTFAVLDLGGASTQMVFEPVFADTGKSLADGEHKYTLDFGGQTHELYQHSYLGYGLMAARGSVHRLVEFMATVRLSANEDADEVDDRVANPCLSRGTTRVIEVKTGVSSVLRNVTMTGADIGSYEGCRRVVELVLAKDAICQLHPCSFNGVYQPSLLDTFPFGKVLLLSYFYDRLFPLLAKDDTDPTPVSLPISRIAELAQDVCAGPKSWATKFGTNKQAMEELNDRPEYCLDLTFMYTLLRLGYEFEDDRMVMLGKQIDSTELGWALGAGIALVGANLECKA</sequence>
<protein>
    <recommendedName>
        <fullName evidence="5">guanosine-diphosphatase</fullName>
        <ecNumber evidence="5">3.6.1.42</ecNumber>
    </recommendedName>
</protein>
<dbReference type="Pfam" id="PF01150">
    <property type="entry name" value="GDA1_CD39"/>
    <property type="match status" value="1"/>
</dbReference>
<dbReference type="PANTHER" id="PTHR11782:SF83">
    <property type="entry name" value="GUANOSINE-DIPHOSPHATASE"/>
    <property type="match status" value="1"/>
</dbReference>
<dbReference type="Gene3D" id="3.30.420.150">
    <property type="entry name" value="Exopolyphosphatase. Domain 2"/>
    <property type="match status" value="1"/>
</dbReference>
<keyword evidence="10" id="KW-1185">Reference proteome</keyword>
<proteinExistence type="inferred from homology"/>
<keyword evidence="7" id="KW-0547">Nucleotide-binding</keyword>
<dbReference type="PROSITE" id="PS01238">
    <property type="entry name" value="GDA1_CD39_NTPASE"/>
    <property type="match status" value="1"/>
</dbReference>
<comment type="subcellular location">
    <subcellularLocation>
        <location evidence="1">Golgi apparatus membrane</location>
        <topology evidence="1">Single-pass type II membrane protein</topology>
    </subcellularLocation>
</comment>
<evidence type="ECO:0000256" key="2">
    <source>
        <dbReference type="ARBA" id="ARBA00009283"/>
    </source>
</evidence>
<dbReference type="CDD" id="cd24040">
    <property type="entry name" value="ASKHA_NBD_GDA1"/>
    <property type="match status" value="1"/>
</dbReference>
<evidence type="ECO:0000256" key="1">
    <source>
        <dbReference type="ARBA" id="ARBA00004323"/>
    </source>
</evidence>
<feature type="binding site" evidence="7">
    <location>
        <begin position="196"/>
        <end position="200"/>
    </location>
    <ligand>
        <name>ATP</name>
        <dbReference type="ChEBI" id="CHEBI:30616"/>
    </ligand>
</feature>
<evidence type="ECO:0000313" key="9">
    <source>
        <dbReference type="EMBL" id="KZS99190.1"/>
    </source>
</evidence>
<organism evidence="9 10">
    <name type="scientific">Sistotremastrum niveocremeum HHB9708</name>
    <dbReference type="NCBI Taxonomy" id="1314777"/>
    <lineage>
        <taxon>Eukaryota</taxon>
        <taxon>Fungi</taxon>
        <taxon>Dikarya</taxon>
        <taxon>Basidiomycota</taxon>
        <taxon>Agaricomycotina</taxon>
        <taxon>Agaricomycetes</taxon>
        <taxon>Sistotremastrales</taxon>
        <taxon>Sistotremastraceae</taxon>
        <taxon>Sertulicium</taxon>
        <taxon>Sertulicium niveocremeum</taxon>
    </lineage>
</organism>
<accession>A0A165AL10</accession>
<evidence type="ECO:0000256" key="8">
    <source>
        <dbReference type="RuleBase" id="RU003833"/>
    </source>
</evidence>
<keyword evidence="3 8" id="KW-0378">Hydrolase</keyword>
<feature type="active site" description="Proton acceptor" evidence="6">
    <location>
        <position position="163"/>
    </location>
</feature>
<evidence type="ECO:0000256" key="3">
    <source>
        <dbReference type="ARBA" id="ARBA00022801"/>
    </source>
</evidence>
<dbReference type="GO" id="GO:0004382">
    <property type="term" value="F:GDP phosphatase activity"/>
    <property type="evidence" value="ECO:0007669"/>
    <property type="project" value="UniProtKB-EC"/>
</dbReference>
<evidence type="ECO:0000256" key="4">
    <source>
        <dbReference type="ARBA" id="ARBA00037742"/>
    </source>
</evidence>
<dbReference type="InterPro" id="IPR000407">
    <property type="entry name" value="GDA1_CD39_NTPase"/>
</dbReference>
<comment type="function">
    <text evidence="4">After transfer of sugars to endogenous macromolecular acceptors, the enzyme converts nucleoside diphosphates to nucleoside monophosphates which in turn exit the Golgi lumen in a coupled antiporter reaction, allowing entry of additional nucleotide sugar from the cytosol.</text>
</comment>
<dbReference type="OrthoDB" id="6372431at2759"/>
<evidence type="ECO:0000256" key="6">
    <source>
        <dbReference type="PIRSR" id="PIRSR600407-1"/>
    </source>
</evidence>
<dbReference type="Gene3D" id="3.30.420.40">
    <property type="match status" value="1"/>
</dbReference>
<gene>
    <name evidence="9" type="ORF">SISNIDRAFT_448048</name>
</gene>
<dbReference type="GO" id="GO:0000139">
    <property type="term" value="C:Golgi membrane"/>
    <property type="evidence" value="ECO:0007669"/>
    <property type="project" value="UniProtKB-SubCell"/>
</dbReference>
<name>A0A165AL10_9AGAM</name>
<dbReference type="PANTHER" id="PTHR11782">
    <property type="entry name" value="ADENOSINE/GUANOSINE DIPHOSPHATASE"/>
    <property type="match status" value="1"/>
</dbReference>
<dbReference type="EC" id="3.6.1.42" evidence="5"/>
<dbReference type="STRING" id="1314777.A0A165AL10"/>
<evidence type="ECO:0000256" key="7">
    <source>
        <dbReference type="PIRSR" id="PIRSR600407-2"/>
    </source>
</evidence>
<dbReference type="EMBL" id="KV419394">
    <property type="protein sequence ID" value="KZS99190.1"/>
    <property type="molecule type" value="Genomic_DNA"/>
</dbReference>
<evidence type="ECO:0000256" key="5">
    <source>
        <dbReference type="ARBA" id="ARBA00038903"/>
    </source>
</evidence>
<dbReference type="Proteomes" id="UP000076722">
    <property type="component" value="Unassembled WGS sequence"/>
</dbReference>
<dbReference type="GO" id="GO:0006487">
    <property type="term" value="P:protein N-linked glycosylation"/>
    <property type="evidence" value="ECO:0007669"/>
    <property type="project" value="TreeGrafter"/>
</dbReference>
<keyword evidence="7" id="KW-0067">ATP-binding</keyword>
<dbReference type="AlphaFoldDB" id="A0A165AL10"/>
<evidence type="ECO:0000313" key="10">
    <source>
        <dbReference type="Proteomes" id="UP000076722"/>
    </source>
</evidence>
<dbReference type="GO" id="GO:0045134">
    <property type="term" value="F:UDP phosphatase activity"/>
    <property type="evidence" value="ECO:0007669"/>
    <property type="project" value="TreeGrafter"/>
</dbReference>
<dbReference type="GO" id="GO:0017111">
    <property type="term" value="F:ribonucleoside triphosphate phosphatase activity"/>
    <property type="evidence" value="ECO:0007669"/>
    <property type="project" value="TreeGrafter"/>
</dbReference>
<dbReference type="GO" id="GO:0005524">
    <property type="term" value="F:ATP binding"/>
    <property type="evidence" value="ECO:0007669"/>
    <property type="project" value="UniProtKB-KW"/>
</dbReference>
<dbReference type="GO" id="GO:0009134">
    <property type="term" value="P:nucleoside diphosphate catabolic process"/>
    <property type="evidence" value="ECO:0007669"/>
    <property type="project" value="TreeGrafter"/>
</dbReference>
<comment type="similarity">
    <text evidence="2 8">Belongs to the GDA1/CD39 NTPase family.</text>
</comment>
<reference evidence="9 10" key="1">
    <citation type="journal article" date="2016" name="Mol. Biol. Evol.">
        <title>Comparative Genomics of Early-Diverging Mushroom-Forming Fungi Provides Insights into the Origins of Lignocellulose Decay Capabilities.</title>
        <authorList>
            <person name="Nagy L.G."/>
            <person name="Riley R."/>
            <person name="Tritt A."/>
            <person name="Adam C."/>
            <person name="Daum C."/>
            <person name="Floudas D."/>
            <person name="Sun H."/>
            <person name="Yadav J.S."/>
            <person name="Pangilinan J."/>
            <person name="Larsson K.H."/>
            <person name="Matsuura K."/>
            <person name="Barry K."/>
            <person name="Labutti K."/>
            <person name="Kuo R."/>
            <person name="Ohm R.A."/>
            <person name="Bhattacharya S.S."/>
            <person name="Shirouzu T."/>
            <person name="Yoshinaga Y."/>
            <person name="Martin F.M."/>
            <person name="Grigoriev I.V."/>
            <person name="Hibbett D.S."/>
        </authorList>
    </citation>
    <scope>NUCLEOTIDE SEQUENCE [LARGE SCALE GENOMIC DNA]</scope>
    <source>
        <strain evidence="9 10">HHB9708</strain>
    </source>
</reference>